<organism evidence="10 11">
    <name type="scientific">Microdochium bolleyi</name>
    <dbReference type="NCBI Taxonomy" id="196109"/>
    <lineage>
        <taxon>Eukaryota</taxon>
        <taxon>Fungi</taxon>
        <taxon>Dikarya</taxon>
        <taxon>Ascomycota</taxon>
        <taxon>Pezizomycotina</taxon>
        <taxon>Sordariomycetes</taxon>
        <taxon>Xylariomycetidae</taxon>
        <taxon>Xylariales</taxon>
        <taxon>Microdochiaceae</taxon>
        <taxon>Microdochium</taxon>
    </lineage>
</organism>
<protein>
    <submittedName>
        <fullName evidence="10">Major facilitator superfamily domain-containing protein</fullName>
    </submittedName>
</protein>
<feature type="transmembrane region" description="Helical" evidence="8">
    <location>
        <begin position="120"/>
        <end position="140"/>
    </location>
</feature>
<evidence type="ECO:0000256" key="3">
    <source>
        <dbReference type="ARBA" id="ARBA00022692"/>
    </source>
</evidence>
<evidence type="ECO:0000256" key="6">
    <source>
        <dbReference type="ARBA" id="ARBA00037968"/>
    </source>
</evidence>
<evidence type="ECO:0000256" key="4">
    <source>
        <dbReference type="ARBA" id="ARBA00022989"/>
    </source>
</evidence>
<dbReference type="PANTHER" id="PTHR43791:SF64">
    <property type="entry name" value="MAJOR FACILITATOR SUPERFAMILY (MFS) PROFILE DOMAIN-CONTAINING PROTEIN"/>
    <property type="match status" value="1"/>
</dbReference>
<comment type="subcellular location">
    <subcellularLocation>
        <location evidence="1">Membrane</location>
        <topology evidence="1">Multi-pass membrane protein</topology>
    </subcellularLocation>
</comment>
<feature type="transmembrane region" description="Helical" evidence="8">
    <location>
        <begin position="391"/>
        <end position="412"/>
    </location>
</feature>
<sequence length="534" mass="58095">MAQISTSPATGSPSPVPEAAAPEVAHEPSWPWLGKAIPYFRDPERVLVLKLDILLLSWAFIAGLLKDMDQSATTAAYVSGMKEALSLYGNELVEFTTYFSIGYALFIVPSQMIQTRVRPSLWLPLCETIWGAFTLAIYKAPNAQTIFILRFFLGVFEATSWPGIVNLIFNWYTPSELGVRLAIFGVSGVAGNMFLGTLQAALYRDMNGVGGLAGWQWLFIISGIITMVWGVAGLLVIPDAPGYTRALWLTDAERALARSRMAGAGTKTAEMITARTLFRRIKHTFQSPVSYLFLAAYLQFAWAQRSNAYFLLYLKGVQDPAMTSRPLYSVYDVNLIPLGGYGLSIVCNIALNALSDRKGWRWQVSCGAALLHLVATSVLAAWPAGSHATIMTFYFLSFATAAWGYALLAWIGDVLRREPEARSVLVGAAVTLVYVGHATIPLAAWRVSDSPRYPIGFPLAAAFCVGSIVAMLGIRFYVGRNPDIMVHGFVGEGSAAGGEGGVVQQVEALGKVVSEEDVSSKGQREDEKRVKATK</sequence>
<evidence type="ECO:0000256" key="1">
    <source>
        <dbReference type="ARBA" id="ARBA00004141"/>
    </source>
</evidence>
<dbReference type="PANTHER" id="PTHR43791">
    <property type="entry name" value="PERMEASE-RELATED"/>
    <property type="match status" value="1"/>
</dbReference>
<dbReference type="InterPro" id="IPR011701">
    <property type="entry name" value="MFS"/>
</dbReference>
<gene>
    <name evidence="10" type="ORF">Micbo1qcDRAFT_192050</name>
</gene>
<dbReference type="PROSITE" id="PS50850">
    <property type="entry name" value="MFS"/>
    <property type="match status" value="1"/>
</dbReference>
<evidence type="ECO:0000259" key="9">
    <source>
        <dbReference type="PROSITE" id="PS50850"/>
    </source>
</evidence>
<feature type="domain" description="Major facilitator superfamily (MFS) profile" evidence="9">
    <location>
        <begin position="55"/>
        <end position="485"/>
    </location>
</feature>
<comment type="similarity">
    <text evidence="6">Belongs to the major facilitator superfamily. Allantoate permease family.</text>
</comment>
<reference evidence="11" key="1">
    <citation type="submission" date="2016-02" db="EMBL/GenBank/DDBJ databases">
        <title>Draft genome sequence of Microdochium bolleyi, a fungal endophyte of beachgrass.</title>
        <authorList>
            <consortium name="DOE Joint Genome Institute"/>
            <person name="David A.S."/>
            <person name="May G."/>
            <person name="Haridas S."/>
            <person name="Lim J."/>
            <person name="Wang M."/>
            <person name="Labutti K."/>
            <person name="Lipzen A."/>
            <person name="Barry K."/>
            <person name="Grigoriev I.V."/>
        </authorList>
    </citation>
    <scope>NUCLEOTIDE SEQUENCE [LARGE SCALE GENOMIC DNA]</scope>
    <source>
        <strain evidence="11">J235TASD1</strain>
    </source>
</reference>
<evidence type="ECO:0000256" key="8">
    <source>
        <dbReference type="SAM" id="Phobius"/>
    </source>
</evidence>
<keyword evidence="3 8" id="KW-0812">Transmembrane</keyword>
<keyword evidence="4 8" id="KW-1133">Transmembrane helix</keyword>
<dbReference type="GO" id="GO:0022857">
    <property type="term" value="F:transmembrane transporter activity"/>
    <property type="evidence" value="ECO:0007669"/>
    <property type="project" value="InterPro"/>
</dbReference>
<dbReference type="Pfam" id="PF07690">
    <property type="entry name" value="MFS_1"/>
    <property type="match status" value="1"/>
</dbReference>
<feature type="transmembrane region" description="Helical" evidence="8">
    <location>
        <begin position="289"/>
        <end position="314"/>
    </location>
</feature>
<dbReference type="InterPro" id="IPR036259">
    <property type="entry name" value="MFS_trans_sf"/>
</dbReference>
<feature type="transmembrane region" description="Helical" evidence="8">
    <location>
        <begin position="424"/>
        <end position="445"/>
    </location>
</feature>
<feature type="transmembrane region" description="Helical" evidence="8">
    <location>
        <begin position="47"/>
        <end position="65"/>
    </location>
</feature>
<keyword evidence="2" id="KW-0813">Transport</keyword>
<feature type="transmembrane region" description="Helical" evidence="8">
    <location>
        <begin position="146"/>
        <end position="169"/>
    </location>
</feature>
<feature type="region of interest" description="Disordered" evidence="7">
    <location>
        <begin position="1"/>
        <end position="20"/>
    </location>
</feature>
<feature type="transmembrane region" description="Helical" evidence="8">
    <location>
        <begin position="181"/>
        <end position="203"/>
    </location>
</feature>
<dbReference type="EMBL" id="KQ964245">
    <property type="protein sequence ID" value="KXJ97646.1"/>
    <property type="molecule type" value="Genomic_DNA"/>
</dbReference>
<evidence type="ECO:0000313" key="11">
    <source>
        <dbReference type="Proteomes" id="UP000070501"/>
    </source>
</evidence>
<feature type="transmembrane region" description="Helical" evidence="8">
    <location>
        <begin position="85"/>
        <end position="108"/>
    </location>
</feature>
<feature type="compositionally biased region" description="Polar residues" evidence="7">
    <location>
        <begin position="1"/>
        <end position="11"/>
    </location>
</feature>
<evidence type="ECO:0000256" key="7">
    <source>
        <dbReference type="SAM" id="MobiDB-lite"/>
    </source>
</evidence>
<feature type="transmembrane region" description="Helical" evidence="8">
    <location>
        <begin position="366"/>
        <end position="385"/>
    </location>
</feature>
<dbReference type="OrthoDB" id="3639251at2759"/>
<evidence type="ECO:0000256" key="2">
    <source>
        <dbReference type="ARBA" id="ARBA00022448"/>
    </source>
</evidence>
<evidence type="ECO:0000313" key="10">
    <source>
        <dbReference type="EMBL" id="KXJ97646.1"/>
    </source>
</evidence>
<name>A0A136JKI2_9PEZI</name>
<dbReference type="Proteomes" id="UP000070501">
    <property type="component" value="Unassembled WGS sequence"/>
</dbReference>
<dbReference type="InterPro" id="IPR020846">
    <property type="entry name" value="MFS_dom"/>
</dbReference>
<feature type="transmembrane region" description="Helical" evidence="8">
    <location>
        <begin position="215"/>
        <end position="237"/>
    </location>
</feature>
<proteinExistence type="inferred from homology"/>
<accession>A0A136JKI2</accession>
<evidence type="ECO:0000256" key="5">
    <source>
        <dbReference type="ARBA" id="ARBA00023136"/>
    </source>
</evidence>
<dbReference type="SUPFAM" id="SSF103473">
    <property type="entry name" value="MFS general substrate transporter"/>
    <property type="match status" value="1"/>
</dbReference>
<dbReference type="AlphaFoldDB" id="A0A136JKI2"/>
<dbReference type="InParanoid" id="A0A136JKI2"/>
<feature type="transmembrane region" description="Helical" evidence="8">
    <location>
        <begin position="457"/>
        <end position="478"/>
    </location>
</feature>
<keyword evidence="5 8" id="KW-0472">Membrane</keyword>
<dbReference type="FunFam" id="1.20.1250.20:FF:000065">
    <property type="entry name" value="Putative MFS pantothenate transporter"/>
    <property type="match status" value="1"/>
</dbReference>
<keyword evidence="11" id="KW-1185">Reference proteome</keyword>
<dbReference type="GO" id="GO:0016020">
    <property type="term" value="C:membrane"/>
    <property type="evidence" value="ECO:0007669"/>
    <property type="project" value="UniProtKB-SubCell"/>
</dbReference>
<feature type="transmembrane region" description="Helical" evidence="8">
    <location>
        <begin position="334"/>
        <end position="354"/>
    </location>
</feature>
<dbReference type="Gene3D" id="1.20.1250.20">
    <property type="entry name" value="MFS general substrate transporter like domains"/>
    <property type="match status" value="1"/>
</dbReference>